<keyword evidence="2" id="KW-1185">Reference proteome</keyword>
<sequence>MSILERLPVEIFHEITSCLIFQDQKALSTTSKQCHALVGPLKCPDELSWITHLCRLPPLYTTNHFLQHPKGILDVLFKVYYRLIYDDFWDLDDTSRHPVTLERYGRKPHDPVCPIEPLLLPYFDRPFPESTLAHWYFSLMHDFAVAALRIVETTLFEQEWMWKLREWKVELREIVYESQLDLRWLARRKPVARYQGSGKRQPRQSS</sequence>
<gene>
    <name evidence="1" type="ORF">ABVK25_001830</name>
</gene>
<evidence type="ECO:0000313" key="1">
    <source>
        <dbReference type="EMBL" id="KAL2058212.1"/>
    </source>
</evidence>
<dbReference type="Proteomes" id="UP001590951">
    <property type="component" value="Unassembled WGS sequence"/>
</dbReference>
<protein>
    <recommendedName>
        <fullName evidence="3">F-box domain-containing protein</fullName>
    </recommendedName>
</protein>
<organism evidence="1 2">
    <name type="scientific">Lepraria finkii</name>
    <dbReference type="NCBI Taxonomy" id="1340010"/>
    <lineage>
        <taxon>Eukaryota</taxon>
        <taxon>Fungi</taxon>
        <taxon>Dikarya</taxon>
        <taxon>Ascomycota</taxon>
        <taxon>Pezizomycotina</taxon>
        <taxon>Lecanoromycetes</taxon>
        <taxon>OSLEUM clade</taxon>
        <taxon>Lecanoromycetidae</taxon>
        <taxon>Lecanorales</taxon>
        <taxon>Lecanorineae</taxon>
        <taxon>Stereocaulaceae</taxon>
        <taxon>Lepraria</taxon>
    </lineage>
</organism>
<proteinExistence type="predicted"/>
<comment type="caution">
    <text evidence="1">The sequence shown here is derived from an EMBL/GenBank/DDBJ whole genome shotgun (WGS) entry which is preliminary data.</text>
</comment>
<evidence type="ECO:0000313" key="2">
    <source>
        <dbReference type="Proteomes" id="UP001590951"/>
    </source>
</evidence>
<name>A0ABR4BK63_9LECA</name>
<accession>A0ABR4BK63</accession>
<reference evidence="1 2" key="1">
    <citation type="submission" date="2024-09" db="EMBL/GenBank/DDBJ databases">
        <title>Rethinking Asexuality: The Enigmatic Case of Functional Sexual Genes in Lepraria (Stereocaulaceae).</title>
        <authorList>
            <person name="Doellman M."/>
            <person name="Sun Y."/>
            <person name="Barcenas-Pena A."/>
            <person name="Lumbsch H.T."/>
            <person name="Grewe F."/>
        </authorList>
    </citation>
    <scope>NUCLEOTIDE SEQUENCE [LARGE SCALE GENOMIC DNA]</scope>
    <source>
        <strain evidence="1 2">Grewe 0041</strain>
    </source>
</reference>
<evidence type="ECO:0008006" key="3">
    <source>
        <dbReference type="Google" id="ProtNLM"/>
    </source>
</evidence>
<dbReference type="EMBL" id="JBHFEH010000003">
    <property type="protein sequence ID" value="KAL2058212.1"/>
    <property type="molecule type" value="Genomic_DNA"/>
</dbReference>